<evidence type="ECO:0000259" key="3">
    <source>
        <dbReference type="PROSITE" id="PS51711"/>
    </source>
</evidence>
<feature type="transmembrane region" description="Helical" evidence="2">
    <location>
        <begin position="234"/>
        <end position="255"/>
    </location>
</feature>
<feature type="transmembrane region" description="Helical" evidence="2">
    <location>
        <begin position="406"/>
        <end position="429"/>
    </location>
</feature>
<dbReference type="PRINTS" id="PR00326">
    <property type="entry name" value="GTP1OBG"/>
</dbReference>
<evidence type="ECO:0000313" key="5">
    <source>
        <dbReference type="Proteomes" id="UP001628281"/>
    </source>
</evidence>
<dbReference type="Gene3D" id="3.40.50.300">
    <property type="entry name" value="P-loop containing nucleotide triphosphate hydrolases"/>
    <property type="match status" value="1"/>
</dbReference>
<keyword evidence="2" id="KW-0812">Transmembrane</keyword>
<evidence type="ECO:0000256" key="1">
    <source>
        <dbReference type="ARBA" id="ARBA00031200"/>
    </source>
</evidence>
<keyword evidence="2" id="KW-0472">Membrane</keyword>
<dbReference type="Pfam" id="PF07664">
    <property type="entry name" value="FeoB_C"/>
    <property type="match status" value="1"/>
</dbReference>
<dbReference type="PROSITE" id="PS51711">
    <property type="entry name" value="G_FEOB"/>
    <property type="match status" value="1"/>
</dbReference>
<feature type="domain" description="FeoB-type G" evidence="3">
    <location>
        <begin position="9"/>
        <end position="177"/>
    </location>
</feature>
<comment type="caution">
    <text evidence="4">The sequence shown here is derived from an EMBL/GenBank/DDBJ whole genome shotgun (WGS) entry which is preliminary data.</text>
</comment>
<feature type="transmembrane region" description="Helical" evidence="2">
    <location>
        <begin position="600"/>
        <end position="622"/>
    </location>
</feature>
<sequence>MSVLDSALPPRIALVGNPNCGKTALFNALTGSRQKVANYPGVTVERKVGHFVSPLGRRVQVIDLPGTYSLRARSPDEEVTRDVVLGRFSHEDSPDLLVCVADATNLRLNLRLVVELKRLGRPIILALNMMDAAEKRGCRIDAAALSAALGVPVVPTVAIRRGGVQPLLEQIDGAMAMAADAAENLASCGWSEPSSRDLRAYHQEVEGLLAGCVADAGLPPLATRRVDAVLLHPVFGLAFLFLVLFLMFQAVFAWAEAPMTLIDGAVSGLKDWVAATLPDGALRSLLTDGIIAGVGSVVIFLPQILVLFFFILVLEATGYLARAAFLLDRLMGGVGLHGRAFIPLLSSFACAVPGVMAARTIENRADRLATIMIAPLMTCSARLPVYTLLIAAFVPDRPLLGGLVGLPGLVMFALYAAGILSALAVAFVLKGTVFKGAREPLLMELPAYRLPNPRDIALGLFERAKVFLARAGTTIFALMIVMWFLASFPGAPEGATEPAIQYSIAGMIGHALEPLLAPIGFTWQIAVALVPGIAAREVAVGVLGTIYALSESGDALQSSLAGALAASWSLPTALSLLAWYVFAPQCVATLSVVKRETNGWFWPAVMFAYMITLAYGASFITYRVASALL</sequence>
<evidence type="ECO:0000313" key="4">
    <source>
        <dbReference type="EMBL" id="MFL7905363.1"/>
    </source>
</evidence>
<feature type="transmembrane region" description="Helical" evidence="2">
    <location>
        <begin position="521"/>
        <end position="548"/>
    </location>
</feature>
<dbReference type="Pfam" id="PF02421">
    <property type="entry name" value="FeoB_N"/>
    <property type="match status" value="1"/>
</dbReference>
<dbReference type="EMBL" id="JBJLSN010000077">
    <property type="protein sequence ID" value="MFL7905363.1"/>
    <property type="molecule type" value="Genomic_DNA"/>
</dbReference>
<dbReference type="InterPro" id="IPR006073">
    <property type="entry name" value="GTP-bd"/>
</dbReference>
<organism evidence="4 5">
    <name type="scientific">Azospirillum argentinense</name>
    <dbReference type="NCBI Taxonomy" id="2970906"/>
    <lineage>
        <taxon>Bacteria</taxon>
        <taxon>Pseudomonadati</taxon>
        <taxon>Pseudomonadota</taxon>
        <taxon>Alphaproteobacteria</taxon>
        <taxon>Rhodospirillales</taxon>
        <taxon>Azospirillaceae</taxon>
        <taxon>Azospirillum</taxon>
    </lineage>
</organism>
<dbReference type="PANTHER" id="PTHR43185">
    <property type="entry name" value="FERROUS IRON TRANSPORT PROTEIN B"/>
    <property type="match status" value="1"/>
</dbReference>
<evidence type="ECO:0000256" key="2">
    <source>
        <dbReference type="SAM" id="Phobius"/>
    </source>
</evidence>
<keyword evidence="5" id="KW-1185">Reference proteome</keyword>
<dbReference type="Proteomes" id="UP001628281">
    <property type="component" value="Unassembled WGS sequence"/>
</dbReference>
<protein>
    <recommendedName>
        <fullName evidence="1">Ferrous iron transport protein B</fullName>
    </recommendedName>
</protein>
<keyword evidence="2" id="KW-1133">Transmembrane helix</keyword>
<dbReference type="InterPro" id="IPR011642">
    <property type="entry name" value="Gate_dom"/>
</dbReference>
<name>A0ABW8VIF7_9PROT</name>
<dbReference type="InterPro" id="IPR027417">
    <property type="entry name" value="P-loop_NTPase"/>
</dbReference>
<feature type="transmembrane region" description="Helical" evidence="2">
    <location>
        <begin position="290"/>
        <end position="314"/>
    </location>
</feature>
<dbReference type="RefSeq" id="WP_407825742.1">
    <property type="nucleotide sequence ID" value="NZ_JBJLSN010000077.1"/>
</dbReference>
<dbReference type="CDD" id="cd01879">
    <property type="entry name" value="FeoB"/>
    <property type="match status" value="1"/>
</dbReference>
<dbReference type="InterPro" id="IPR011640">
    <property type="entry name" value="Fe2_transport_prot_B_C"/>
</dbReference>
<feature type="transmembrane region" description="Helical" evidence="2">
    <location>
        <begin position="334"/>
        <end position="356"/>
    </location>
</feature>
<reference evidence="4 5" key="1">
    <citation type="submission" date="2024-11" db="EMBL/GenBank/DDBJ databases">
        <title>Draft genome sequences of two bacteria associated to sugarcane roots in Colombia.</title>
        <authorList>
            <person name="Pardo-Diaz S."/>
            <person name="Masmela-Mendoza J."/>
            <person name="Delgadillo-Duran P."/>
            <person name="Bautista E.J."/>
            <person name="Rojas-Tapias D.F."/>
        </authorList>
    </citation>
    <scope>NUCLEOTIDE SEQUENCE [LARGE SCALE GENOMIC DNA]</scope>
    <source>
        <strain evidence="4 5">Ap18</strain>
    </source>
</reference>
<proteinExistence type="predicted"/>
<dbReference type="PANTHER" id="PTHR43185:SF1">
    <property type="entry name" value="FE(2+) TRANSPORTER FEOB"/>
    <property type="match status" value="1"/>
</dbReference>
<gene>
    <name evidence="4" type="ORF">ACJ41P_29835</name>
</gene>
<feature type="transmembrane region" description="Helical" evidence="2">
    <location>
        <begin position="560"/>
        <end position="580"/>
    </location>
</feature>
<accession>A0ABW8VIF7</accession>
<dbReference type="InterPro" id="IPR030389">
    <property type="entry name" value="G_FEOB_dom"/>
</dbReference>
<dbReference type="Pfam" id="PF07670">
    <property type="entry name" value="Gate"/>
    <property type="match status" value="2"/>
</dbReference>
<feature type="transmembrane region" description="Helical" evidence="2">
    <location>
        <begin position="368"/>
        <end position="394"/>
    </location>
</feature>
<dbReference type="SUPFAM" id="SSF52540">
    <property type="entry name" value="P-loop containing nucleoside triphosphate hydrolases"/>
    <property type="match status" value="1"/>
</dbReference>
<dbReference type="InterPro" id="IPR050860">
    <property type="entry name" value="FeoB_GTPase"/>
</dbReference>
<feature type="transmembrane region" description="Helical" evidence="2">
    <location>
        <begin position="467"/>
        <end position="486"/>
    </location>
</feature>